<feature type="transmembrane region" description="Helical" evidence="5">
    <location>
        <begin position="239"/>
        <end position="261"/>
    </location>
</feature>
<feature type="transmembrane region" description="Helical" evidence="5">
    <location>
        <begin position="146"/>
        <end position="166"/>
    </location>
</feature>
<dbReference type="GO" id="GO:0015244">
    <property type="term" value="F:fluconazole transmembrane transporter activity"/>
    <property type="evidence" value="ECO:0007669"/>
    <property type="project" value="TreeGrafter"/>
</dbReference>
<comment type="subcellular location">
    <subcellularLocation>
        <location evidence="1">Membrane</location>
        <topology evidence="1">Multi-pass membrane protein</topology>
    </subcellularLocation>
</comment>
<dbReference type="Pfam" id="PF07690">
    <property type="entry name" value="MFS_1"/>
    <property type="match status" value="1"/>
</dbReference>
<feature type="transmembrane region" description="Helical" evidence="5">
    <location>
        <begin position="423"/>
        <end position="443"/>
    </location>
</feature>
<evidence type="ECO:0000313" key="6">
    <source>
        <dbReference type="EMBL" id="CAI5759608.1"/>
    </source>
</evidence>
<dbReference type="SUPFAM" id="SSF103473">
    <property type="entry name" value="MFS general substrate transporter"/>
    <property type="match status" value="1"/>
</dbReference>
<dbReference type="PANTHER" id="PTHR23502:SF23">
    <property type="entry name" value="FLUCONAZOLE RESISTANCE PROTEIN 1"/>
    <property type="match status" value="1"/>
</dbReference>
<protein>
    <recommendedName>
        <fullName evidence="8">Major facilitator superfamily (MFS) profile domain-containing protein</fullName>
    </recommendedName>
</protein>
<dbReference type="Proteomes" id="UP001152885">
    <property type="component" value="Unassembled WGS sequence"/>
</dbReference>
<evidence type="ECO:0000256" key="1">
    <source>
        <dbReference type="ARBA" id="ARBA00004141"/>
    </source>
</evidence>
<dbReference type="Gene3D" id="1.20.1250.20">
    <property type="entry name" value="MFS general substrate transporter like domains"/>
    <property type="match status" value="1"/>
</dbReference>
<reference evidence="6" key="1">
    <citation type="submission" date="2022-12" db="EMBL/GenBank/DDBJ databases">
        <authorList>
            <person name="Brejova B."/>
        </authorList>
    </citation>
    <scope>NUCLEOTIDE SEQUENCE</scope>
</reference>
<comment type="caution">
    <text evidence="6">The sequence shown here is derived from an EMBL/GenBank/DDBJ whole genome shotgun (WGS) entry which is preliminary data.</text>
</comment>
<evidence type="ECO:0000256" key="4">
    <source>
        <dbReference type="ARBA" id="ARBA00023136"/>
    </source>
</evidence>
<keyword evidence="2 5" id="KW-0812">Transmembrane</keyword>
<feature type="transmembrane region" description="Helical" evidence="5">
    <location>
        <begin position="109"/>
        <end position="134"/>
    </location>
</feature>
<evidence type="ECO:0000256" key="5">
    <source>
        <dbReference type="SAM" id="Phobius"/>
    </source>
</evidence>
<evidence type="ECO:0008006" key="8">
    <source>
        <dbReference type="Google" id="ProtNLM"/>
    </source>
</evidence>
<feature type="transmembrane region" description="Helical" evidence="5">
    <location>
        <begin position="383"/>
        <end position="403"/>
    </location>
</feature>
<dbReference type="AlphaFoldDB" id="A0A9W4TXR6"/>
<keyword evidence="3 5" id="KW-1133">Transmembrane helix</keyword>
<dbReference type="PANTHER" id="PTHR23502">
    <property type="entry name" value="MAJOR FACILITATOR SUPERFAMILY"/>
    <property type="match status" value="1"/>
</dbReference>
<accession>A0A9W4TXR6</accession>
<evidence type="ECO:0000256" key="3">
    <source>
        <dbReference type="ARBA" id="ARBA00022989"/>
    </source>
</evidence>
<proteinExistence type="predicted"/>
<feature type="transmembrane region" description="Helical" evidence="5">
    <location>
        <begin position="268"/>
        <end position="286"/>
    </location>
</feature>
<keyword evidence="7" id="KW-1185">Reference proteome</keyword>
<feature type="transmembrane region" description="Helical" evidence="5">
    <location>
        <begin position="521"/>
        <end position="543"/>
    </location>
</feature>
<evidence type="ECO:0000256" key="2">
    <source>
        <dbReference type="ARBA" id="ARBA00022692"/>
    </source>
</evidence>
<dbReference type="InterPro" id="IPR036259">
    <property type="entry name" value="MFS_trans_sf"/>
</dbReference>
<keyword evidence="4 5" id="KW-0472">Membrane</keyword>
<feature type="transmembrane region" description="Helical" evidence="5">
    <location>
        <begin position="455"/>
        <end position="473"/>
    </location>
</feature>
<gene>
    <name evidence="6" type="ORF">CANVERA_P4119</name>
</gene>
<feature type="transmembrane region" description="Helical" evidence="5">
    <location>
        <begin position="178"/>
        <end position="198"/>
    </location>
</feature>
<dbReference type="OrthoDB" id="3357846at2759"/>
<sequence>MTTPFIRDSCFGRLIYYFSNHKYFHHKEESSDYIIPEKYYANEYKAEKDNIENNIIQSDSKGTFQLKPDGSSGSKSDYENQMKEDEILVTWDDENDPDNPQNWSRAYKIIYVSQISLLTGIVYVALTIYTPGIGDLQKEYKNTNQIVALLPVTIYACGSAVGPLFFAPLSENAAVGRVYVYLITWFIFVILQIPTALVENFAGLCILRFLGGFFASPCLANGGATILEVIRLHDLPLGLSVWSLGAIPGLGPLIGSGLIVGMNYRFTFWFLCFFSGFLFIIMFFTLPETYERTLLLRRAIRLRAITGNQRIVSKGEIENKVMTISEKAKEFLIAKPLEIVICEPTLLLINVCTFLANSVQCLFFGSITIYFQLNRGFTTAELGGCWISAIVGVVFANCIYSPYMTKHFTKPVSQHQLVFADTLIPVAIVGSCMIPLGLIIFGWTACKQLHWFPPLIGIAVYAGGLFLVLQTLYDYLGASFKVDYMASVFASNNLFRSAAAGGMPLLGNMLFNNLSTENFPVAWGASVLAFISIGLISIPVFLWHHSSKLRTKSKYANC</sequence>
<dbReference type="InterPro" id="IPR011701">
    <property type="entry name" value="MFS"/>
</dbReference>
<organism evidence="6 7">
    <name type="scientific">Candida verbasci</name>
    <dbReference type="NCBI Taxonomy" id="1227364"/>
    <lineage>
        <taxon>Eukaryota</taxon>
        <taxon>Fungi</taxon>
        <taxon>Dikarya</taxon>
        <taxon>Ascomycota</taxon>
        <taxon>Saccharomycotina</taxon>
        <taxon>Pichiomycetes</taxon>
        <taxon>Debaryomycetaceae</taxon>
        <taxon>Candida/Lodderomyces clade</taxon>
        <taxon>Candida</taxon>
    </lineage>
</organism>
<feature type="transmembrane region" description="Helical" evidence="5">
    <location>
        <begin position="346"/>
        <end position="371"/>
    </location>
</feature>
<dbReference type="GO" id="GO:0005886">
    <property type="term" value="C:plasma membrane"/>
    <property type="evidence" value="ECO:0007669"/>
    <property type="project" value="TreeGrafter"/>
</dbReference>
<dbReference type="GO" id="GO:1990961">
    <property type="term" value="P:xenobiotic detoxification by transmembrane export across the plasma membrane"/>
    <property type="evidence" value="ECO:0007669"/>
    <property type="project" value="TreeGrafter"/>
</dbReference>
<evidence type="ECO:0000313" key="7">
    <source>
        <dbReference type="Proteomes" id="UP001152885"/>
    </source>
</evidence>
<name>A0A9W4TXR6_9ASCO</name>
<dbReference type="EMBL" id="CANTUO010000004">
    <property type="protein sequence ID" value="CAI5759608.1"/>
    <property type="molecule type" value="Genomic_DNA"/>
</dbReference>